<feature type="domain" description="Calcineurin-like phosphoesterase" evidence="3">
    <location>
        <begin position="1"/>
        <end position="152"/>
    </location>
</feature>
<dbReference type="KEGG" id="fwa:DCMF_01675"/>
<dbReference type="InterPro" id="IPR000979">
    <property type="entry name" value="Phosphodiesterase_MJ0936/Vps29"/>
</dbReference>
<dbReference type="EC" id="3.1.4.-" evidence="2"/>
<dbReference type="RefSeq" id="WP_148132831.1">
    <property type="nucleotide sequence ID" value="NZ_CP017634.1"/>
</dbReference>
<dbReference type="GO" id="GO:0016787">
    <property type="term" value="F:hydrolase activity"/>
    <property type="evidence" value="ECO:0007669"/>
    <property type="project" value="UniProtKB-UniRule"/>
</dbReference>
<dbReference type="InterPro" id="IPR029052">
    <property type="entry name" value="Metallo-depent_PP-like"/>
</dbReference>
<comment type="cofactor">
    <cofactor evidence="2">
        <name>a divalent metal cation</name>
        <dbReference type="ChEBI" id="CHEBI:60240"/>
    </cofactor>
</comment>
<accession>A0A3G1L1D9</accession>
<dbReference type="Pfam" id="PF12850">
    <property type="entry name" value="Metallophos_2"/>
    <property type="match status" value="1"/>
</dbReference>
<dbReference type="Gene3D" id="3.60.21.10">
    <property type="match status" value="1"/>
</dbReference>
<dbReference type="SUPFAM" id="SSF56300">
    <property type="entry name" value="Metallo-dependent phosphatases"/>
    <property type="match status" value="1"/>
</dbReference>
<protein>
    <recommendedName>
        <fullName evidence="2">Phosphoesterase</fullName>
        <ecNumber evidence="2">3.1.4.-</ecNumber>
    </recommendedName>
</protein>
<gene>
    <name evidence="4" type="ORF">DCMF_01675</name>
</gene>
<keyword evidence="5" id="KW-1185">Reference proteome</keyword>
<evidence type="ECO:0000313" key="5">
    <source>
        <dbReference type="Proteomes" id="UP000323521"/>
    </source>
</evidence>
<dbReference type="NCBIfam" id="TIGR00040">
    <property type="entry name" value="yfcE"/>
    <property type="match status" value="1"/>
</dbReference>
<comment type="similarity">
    <text evidence="1 2">Belongs to the metallophosphoesterase superfamily. YfcE family.</text>
</comment>
<dbReference type="InterPro" id="IPR024654">
    <property type="entry name" value="Calcineurin-like_PHP_lpxH"/>
</dbReference>
<evidence type="ECO:0000313" key="4">
    <source>
        <dbReference type="EMBL" id="ATW28295.1"/>
    </source>
</evidence>
<proteinExistence type="inferred from homology"/>
<dbReference type="AlphaFoldDB" id="A0A3G1L1D9"/>
<evidence type="ECO:0000256" key="1">
    <source>
        <dbReference type="ARBA" id="ARBA00008950"/>
    </source>
</evidence>
<dbReference type="OrthoDB" id="9800565at2"/>
<name>A0A3G1L1D9_FORW1</name>
<reference evidence="4 5" key="1">
    <citation type="submission" date="2016-10" db="EMBL/GenBank/DDBJ databases">
        <title>Complete Genome Sequence of Peptococcaceae strain DCMF.</title>
        <authorList>
            <person name="Edwards R.J."/>
            <person name="Holland S.I."/>
            <person name="Deshpande N.P."/>
            <person name="Wong Y.K."/>
            <person name="Ertan H."/>
            <person name="Manefield M."/>
            <person name="Russell T.L."/>
            <person name="Lee M.J."/>
        </authorList>
    </citation>
    <scope>NUCLEOTIDE SEQUENCE [LARGE SCALE GENOMIC DNA]</scope>
    <source>
        <strain evidence="4 5">DCMF</strain>
    </source>
</reference>
<keyword evidence="2" id="KW-0479">Metal-binding</keyword>
<dbReference type="EMBL" id="CP017634">
    <property type="protein sequence ID" value="ATW28295.1"/>
    <property type="molecule type" value="Genomic_DNA"/>
</dbReference>
<dbReference type="Proteomes" id="UP000323521">
    <property type="component" value="Chromosome"/>
</dbReference>
<evidence type="ECO:0000259" key="3">
    <source>
        <dbReference type="Pfam" id="PF12850"/>
    </source>
</evidence>
<dbReference type="PANTHER" id="PTHR11124">
    <property type="entry name" value="VACUOLAR SORTING PROTEIN VPS29"/>
    <property type="match status" value="1"/>
</dbReference>
<dbReference type="GO" id="GO:0046872">
    <property type="term" value="F:metal ion binding"/>
    <property type="evidence" value="ECO:0007669"/>
    <property type="project" value="UniProtKB-KW"/>
</dbReference>
<evidence type="ECO:0000256" key="2">
    <source>
        <dbReference type="RuleBase" id="RU362039"/>
    </source>
</evidence>
<sequence length="165" mass="18001">MKIGVISDTHMPRRGKSLPPVLWEVFQEVDLILHAGDVVEAGVLLDLETIAPVEAVAGNMDSGELAFRLPRKKILHVGGKRIGLVHGDGSSSTTLGRAILAFAQDQPDCIVFGHSHQPFNQVMNGVLMFNPGSCTDPRREPRPSCGLLHVKEGEIRGEIIYFERA</sequence>
<organism evidence="4 5">
    <name type="scientific">Formimonas warabiya</name>
    <dbReference type="NCBI Taxonomy" id="1761012"/>
    <lineage>
        <taxon>Bacteria</taxon>
        <taxon>Bacillati</taxon>
        <taxon>Bacillota</taxon>
        <taxon>Clostridia</taxon>
        <taxon>Eubacteriales</taxon>
        <taxon>Peptococcaceae</taxon>
        <taxon>Candidatus Formimonas</taxon>
    </lineage>
</organism>